<keyword evidence="4" id="KW-0677">Repeat</keyword>
<dbReference type="GO" id="GO:0006487">
    <property type="term" value="P:protein N-linked glycosylation"/>
    <property type="evidence" value="ECO:0007669"/>
    <property type="project" value="TreeGrafter"/>
</dbReference>
<dbReference type="CDD" id="cd05008">
    <property type="entry name" value="SIS_GlmS_GlmD_1"/>
    <property type="match status" value="1"/>
</dbReference>
<dbReference type="AlphaFoldDB" id="A0A7V4WK25"/>
<dbReference type="InterPro" id="IPR001347">
    <property type="entry name" value="SIS_dom"/>
</dbReference>
<evidence type="ECO:0000256" key="5">
    <source>
        <dbReference type="SAM" id="MobiDB-lite"/>
    </source>
</evidence>
<protein>
    <recommendedName>
        <fullName evidence="3">Glutamine--fructose-6-phosphate aminotransferase [isomerizing]</fullName>
        <ecNumber evidence="2">2.6.1.16</ecNumber>
    </recommendedName>
</protein>
<sequence>MPCEGFLPKGQRKSSLPGNEGNAMNQLYREIAEQPEVFRRIVTTYVNEETFVSWYEDHPGTIYLTGMGSSLFAAYPAYLYLLSRGFPVVYIDASELLHYGLQGIRDVDTLVLLSQSGESYEVLEILNRLTSRPKTLAFTASPKSTLARRVTKAIDILSGTEYAVTATKTHTATLVTLNLWAMAQAKDKATFLHASLDLELLAEEAERLIGTSPEWTKKTLKSLEFAQGAETRVLIARGPALSAAWHGCLLMYECAKETFLSFSGGQFRHGPLELAVKTMFAIVLALPGKTQELLVRLAEELAGRGVGVLLVGATLEERYNLKVLPLHFPNEYFAPALSVIPIMLLAYTMAEEKGIEPGKAFLIQKTTLRE</sequence>
<dbReference type="GO" id="GO:0006047">
    <property type="term" value="P:UDP-N-acetylglucosamine metabolic process"/>
    <property type="evidence" value="ECO:0007669"/>
    <property type="project" value="TreeGrafter"/>
</dbReference>
<dbReference type="Pfam" id="PF01380">
    <property type="entry name" value="SIS"/>
    <property type="match status" value="1"/>
</dbReference>
<dbReference type="GO" id="GO:0006002">
    <property type="term" value="P:fructose 6-phosphate metabolic process"/>
    <property type="evidence" value="ECO:0007669"/>
    <property type="project" value="TreeGrafter"/>
</dbReference>
<dbReference type="InterPro" id="IPR046348">
    <property type="entry name" value="SIS_dom_sf"/>
</dbReference>
<evidence type="ECO:0000259" key="6">
    <source>
        <dbReference type="PROSITE" id="PS51464"/>
    </source>
</evidence>
<reference evidence="7" key="1">
    <citation type="journal article" date="2020" name="mSystems">
        <title>Genome- and Community-Level Interaction Insights into Carbon Utilization and Element Cycling Functions of Hydrothermarchaeota in Hydrothermal Sediment.</title>
        <authorList>
            <person name="Zhou Z."/>
            <person name="Liu Y."/>
            <person name="Xu W."/>
            <person name="Pan J."/>
            <person name="Luo Z.H."/>
            <person name="Li M."/>
        </authorList>
    </citation>
    <scope>NUCLEOTIDE SEQUENCE [LARGE SCALE GENOMIC DNA]</scope>
    <source>
        <strain evidence="7">SpSt-82</strain>
    </source>
</reference>
<evidence type="ECO:0000256" key="3">
    <source>
        <dbReference type="ARBA" id="ARBA00016090"/>
    </source>
</evidence>
<evidence type="ECO:0000256" key="1">
    <source>
        <dbReference type="ARBA" id="ARBA00001031"/>
    </source>
</evidence>
<dbReference type="PANTHER" id="PTHR10937">
    <property type="entry name" value="GLUCOSAMINE--FRUCTOSE-6-PHOSPHATE AMINOTRANSFERASE, ISOMERIZING"/>
    <property type="match status" value="1"/>
</dbReference>
<feature type="region of interest" description="Disordered" evidence="5">
    <location>
        <begin position="1"/>
        <end position="20"/>
    </location>
</feature>
<feature type="domain" description="SIS" evidence="6">
    <location>
        <begin position="51"/>
        <end position="199"/>
    </location>
</feature>
<dbReference type="PANTHER" id="PTHR10937:SF0">
    <property type="entry name" value="GLUTAMINE--FRUCTOSE-6-PHOSPHATE TRANSAMINASE (ISOMERIZING)"/>
    <property type="match status" value="1"/>
</dbReference>
<proteinExistence type="predicted"/>
<organism evidence="7">
    <name type="scientific">Candidatus Caldatribacterium saccharofermentans</name>
    <dbReference type="NCBI Taxonomy" id="1454753"/>
    <lineage>
        <taxon>Bacteria</taxon>
        <taxon>Pseudomonadati</taxon>
        <taxon>Atribacterota</taxon>
        <taxon>Atribacteria</taxon>
        <taxon>Atribacterales</taxon>
        <taxon>Candidatus Caldatribacteriaceae</taxon>
        <taxon>Candidatus Caldatribacterium</taxon>
    </lineage>
</organism>
<evidence type="ECO:0000256" key="2">
    <source>
        <dbReference type="ARBA" id="ARBA00012916"/>
    </source>
</evidence>
<dbReference type="SUPFAM" id="SSF53697">
    <property type="entry name" value="SIS domain"/>
    <property type="match status" value="1"/>
</dbReference>
<dbReference type="InterPro" id="IPR035466">
    <property type="entry name" value="GlmS/AgaS_SIS"/>
</dbReference>
<comment type="catalytic activity">
    <reaction evidence="1">
        <text>D-fructose 6-phosphate + L-glutamine = D-glucosamine 6-phosphate + L-glutamate</text>
        <dbReference type="Rhea" id="RHEA:13237"/>
        <dbReference type="ChEBI" id="CHEBI:29985"/>
        <dbReference type="ChEBI" id="CHEBI:58359"/>
        <dbReference type="ChEBI" id="CHEBI:58725"/>
        <dbReference type="ChEBI" id="CHEBI:61527"/>
        <dbReference type="EC" id="2.6.1.16"/>
    </reaction>
</comment>
<accession>A0A7V4WK25</accession>
<evidence type="ECO:0000313" key="7">
    <source>
        <dbReference type="EMBL" id="HGY38706.1"/>
    </source>
</evidence>
<gene>
    <name evidence="7" type="ORF">ENW11_02690</name>
</gene>
<dbReference type="Gene3D" id="3.40.50.10490">
    <property type="entry name" value="Glucose-6-phosphate isomerase like protein, domain 1"/>
    <property type="match status" value="2"/>
</dbReference>
<name>A0A7V4WK25_9BACT</name>
<dbReference type="EC" id="2.6.1.16" evidence="2"/>
<dbReference type="PROSITE" id="PS51464">
    <property type="entry name" value="SIS"/>
    <property type="match status" value="1"/>
</dbReference>
<dbReference type="GO" id="GO:0097367">
    <property type="term" value="F:carbohydrate derivative binding"/>
    <property type="evidence" value="ECO:0007669"/>
    <property type="project" value="InterPro"/>
</dbReference>
<dbReference type="GO" id="GO:0004360">
    <property type="term" value="F:glutamine-fructose-6-phosphate transaminase (isomerizing) activity"/>
    <property type="evidence" value="ECO:0007669"/>
    <property type="project" value="UniProtKB-EC"/>
</dbReference>
<evidence type="ECO:0000256" key="4">
    <source>
        <dbReference type="ARBA" id="ARBA00022737"/>
    </source>
</evidence>
<comment type="caution">
    <text evidence="7">The sequence shown here is derived from an EMBL/GenBank/DDBJ whole genome shotgun (WGS) entry which is preliminary data.</text>
</comment>
<dbReference type="EMBL" id="DTIY01000018">
    <property type="protein sequence ID" value="HGY38706.1"/>
    <property type="molecule type" value="Genomic_DNA"/>
</dbReference>